<organism evidence="2 3">
    <name type="scientific">Brachybacterium halotolerans</name>
    <dbReference type="NCBI Taxonomy" id="2795215"/>
    <lineage>
        <taxon>Bacteria</taxon>
        <taxon>Bacillati</taxon>
        <taxon>Actinomycetota</taxon>
        <taxon>Actinomycetes</taxon>
        <taxon>Micrococcales</taxon>
        <taxon>Dermabacteraceae</taxon>
        <taxon>Brachybacterium</taxon>
    </lineage>
</organism>
<dbReference type="RefSeq" id="WP_200500884.1">
    <property type="nucleotide sequence ID" value="NZ_JAEDAJ010000001.1"/>
</dbReference>
<dbReference type="InterPro" id="IPR041581">
    <property type="entry name" value="Glyoxalase_6"/>
</dbReference>
<dbReference type="PANTHER" id="PTHR35908">
    <property type="entry name" value="HYPOTHETICAL FUSION PROTEIN"/>
    <property type="match status" value="1"/>
</dbReference>
<protein>
    <submittedName>
        <fullName evidence="2">VOC family protein</fullName>
    </submittedName>
</protein>
<evidence type="ECO:0000259" key="1">
    <source>
        <dbReference type="Pfam" id="PF18029"/>
    </source>
</evidence>
<dbReference type="EMBL" id="JAEDAJ010000001">
    <property type="protein sequence ID" value="MBK0330251.1"/>
    <property type="molecule type" value="Genomic_DNA"/>
</dbReference>
<feature type="domain" description="Glyoxalase-like" evidence="1">
    <location>
        <begin position="12"/>
        <end position="118"/>
    </location>
</feature>
<dbReference type="SUPFAM" id="SSF54593">
    <property type="entry name" value="Glyoxalase/Bleomycin resistance protein/Dihydroxybiphenyl dioxygenase"/>
    <property type="match status" value="1"/>
</dbReference>
<dbReference type="Proteomes" id="UP000612352">
    <property type="component" value="Unassembled WGS sequence"/>
</dbReference>
<dbReference type="Gene3D" id="3.10.180.10">
    <property type="entry name" value="2,3-Dihydroxybiphenyl 1,2-Dioxygenase, domain 1"/>
    <property type="match status" value="1"/>
</dbReference>
<evidence type="ECO:0000313" key="2">
    <source>
        <dbReference type="EMBL" id="MBK0330251.1"/>
    </source>
</evidence>
<keyword evidence="3" id="KW-1185">Reference proteome</keyword>
<evidence type="ECO:0000313" key="3">
    <source>
        <dbReference type="Proteomes" id="UP000612352"/>
    </source>
</evidence>
<comment type="caution">
    <text evidence="2">The sequence shown here is derived from an EMBL/GenBank/DDBJ whole genome shotgun (WGS) entry which is preliminary data.</text>
</comment>
<sequence>MDDTAVARLAMTTLDASETEPEARFWSEVLGWPIAVLTEDYAMLTGPSGALGIGRIPDHVRSTWPDDGHKQFHLDLAASDPQAAAERCVELGATRVEPQPGDTWIVLQDPAGHFFCLTDEKNWG</sequence>
<gene>
    <name evidence="2" type="ORF">I8D64_02385</name>
</gene>
<dbReference type="CDD" id="cd06587">
    <property type="entry name" value="VOC"/>
    <property type="match status" value="1"/>
</dbReference>
<dbReference type="Pfam" id="PF18029">
    <property type="entry name" value="Glyoxalase_6"/>
    <property type="match status" value="1"/>
</dbReference>
<accession>A0ABS1B6K1</accession>
<proteinExistence type="predicted"/>
<dbReference type="PANTHER" id="PTHR35908:SF1">
    <property type="entry name" value="CONSERVED PROTEIN"/>
    <property type="match status" value="1"/>
</dbReference>
<reference evidence="2 3" key="1">
    <citation type="submission" date="2020-12" db="EMBL/GenBank/DDBJ databases">
        <title>Brachybacterium sp. MASK1Z-5, whole genome shotgun sequence.</title>
        <authorList>
            <person name="Tuo L."/>
        </authorList>
    </citation>
    <scope>NUCLEOTIDE SEQUENCE [LARGE SCALE GENOMIC DNA]</scope>
    <source>
        <strain evidence="2 3">MASK1Z-5</strain>
    </source>
</reference>
<name>A0ABS1B6K1_9MICO</name>
<dbReference type="InterPro" id="IPR029068">
    <property type="entry name" value="Glyas_Bleomycin-R_OHBP_Dase"/>
</dbReference>